<feature type="compositionally biased region" description="Polar residues" evidence="1">
    <location>
        <begin position="172"/>
        <end position="182"/>
    </location>
</feature>
<evidence type="ECO:0000259" key="2">
    <source>
        <dbReference type="PROSITE" id="PS50020"/>
    </source>
</evidence>
<dbReference type="Gene3D" id="2.20.70.10">
    <property type="match status" value="2"/>
</dbReference>
<feature type="compositionally biased region" description="Polar residues" evidence="1">
    <location>
        <begin position="1"/>
        <end position="14"/>
    </location>
</feature>
<gene>
    <name evidence="3" type="ORF">OKIOD_LOCUS17219</name>
</gene>
<reference evidence="3 4" key="1">
    <citation type="submission" date="2021-04" db="EMBL/GenBank/DDBJ databases">
        <authorList>
            <person name="Bliznina A."/>
        </authorList>
    </citation>
    <scope>NUCLEOTIDE SEQUENCE [LARGE SCALE GENOMIC DNA]</scope>
</reference>
<feature type="region of interest" description="Disordered" evidence="1">
    <location>
        <begin position="1"/>
        <end position="36"/>
    </location>
</feature>
<dbReference type="CDD" id="cd00201">
    <property type="entry name" value="WW"/>
    <property type="match status" value="1"/>
</dbReference>
<feature type="region of interest" description="Disordered" evidence="1">
    <location>
        <begin position="470"/>
        <end position="491"/>
    </location>
</feature>
<feature type="compositionally biased region" description="Low complexity" evidence="1">
    <location>
        <begin position="91"/>
        <end position="105"/>
    </location>
</feature>
<evidence type="ECO:0000313" key="4">
    <source>
        <dbReference type="Proteomes" id="UP001158576"/>
    </source>
</evidence>
<dbReference type="PROSITE" id="PS50020">
    <property type="entry name" value="WW_DOMAIN_2"/>
    <property type="match status" value="2"/>
</dbReference>
<feature type="compositionally biased region" description="Basic and acidic residues" evidence="1">
    <location>
        <begin position="15"/>
        <end position="26"/>
    </location>
</feature>
<feature type="compositionally biased region" description="Basic residues" evidence="1">
    <location>
        <begin position="108"/>
        <end position="120"/>
    </location>
</feature>
<feature type="region of interest" description="Disordered" evidence="1">
    <location>
        <begin position="56"/>
        <end position="223"/>
    </location>
</feature>
<accession>A0ABN7TA76</accession>
<evidence type="ECO:0000256" key="1">
    <source>
        <dbReference type="SAM" id="MobiDB-lite"/>
    </source>
</evidence>
<organism evidence="3 4">
    <name type="scientific">Oikopleura dioica</name>
    <name type="common">Tunicate</name>
    <dbReference type="NCBI Taxonomy" id="34765"/>
    <lineage>
        <taxon>Eukaryota</taxon>
        <taxon>Metazoa</taxon>
        <taxon>Chordata</taxon>
        <taxon>Tunicata</taxon>
        <taxon>Appendicularia</taxon>
        <taxon>Copelata</taxon>
        <taxon>Oikopleuridae</taxon>
        <taxon>Oikopleura</taxon>
    </lineage>
</organism>
<dbReference type="SUPFAM" id="SSF51045">
    <property type="entry name" value="WW domain"/>
    <property type="match status" value="2"/>
</dbReference>
<keyword evidence="4" id="KW-1185">Reference proteome</keyword>
<evidence type="ECO:0000313" key="3">
    <source>
        <dbReference type="EMBL" id="CAG5114400.1"/>
    </source>
</evidence>
<feature type="compositionally biased region" description="Low complexity" evidence="1">
    <location>
        <begin position="481"/>
        <end position="491"/>
    </location>
</feature>
<name>A0ABN7TA76_OIKDI</name>
<feature type="compositionally biased region" description="Low complexity" evidence="1">
    <location>
        <begin position="156"/>
        <end position="170"/>
    </location>
</feature>
<proteinExistence type="predicted"/>
<dbReference type="SMART" id="SM00456">
    <property type="entry name" value="WW"/>
    <property type="match status" value="2"/>
</dbReference>
<dbReference type="InterPro" id="IPR001202">
    <property type="entry name" value="WW_dom"/>
</dbReference>
<dbReference type="EMBL" id="CAJRAX010000006">
    <property type="protein sequence ID" value="CAG5114400.1"/>
    <property type="molecule type" value="Genomic_DNA"/>
</dbReference>
<dbReference type="Pfam" id="PF00397">
    <property type="entry name" value="WW"/>
    <property type="match status" value="1"/>
</dbReference>
<feature type="domain" description="WW" evidence="2">
    <location>
        <begin position="289"/>
        <end position="322"/>
    </location>
</feature>
<feature type="region of interest" description="Disordered" evidence="1">
    <location>
        <begin position="369"/>
        <end position="457"/>
    </location>
</feature>
<protein>
    <submittedName>
        <fullName evidence="3">Oidioi.mRNA.OKI2018_I69.chrUn_2.g17216.t1.c ds</fullName>
    </submittedName>
</protein>
<feature type="compositionally biased region" description="Polar residues" evidence="1">
    <location>
        <begin position="137"/>
        <end position="152"/>
    </location>
</feature>
<comment type="caution">
    <text evidence="3">The sequence shown here is derived from an EMBL/GenBank/DDBJ whole genome shotgun (WGS) entry which is preliminary data.</text>
</comment>
<feature type="domain" description="WW" evidence="2">
    <location>
        <begin position="237"/>
        <end position="269"/>
    </location>
</feature>
<dbReference type="InterPro" id="IPR036020">
    <property type="entry name" value="WW_dom_sf"/>
</dbReference>
<dbReference type="Proteomes" id="UP001158576">
    <property type="component" value="Unassembled WGS sequence"/>
</dbReference>
<sequence>MDSGKTKSPNLKSNENAKTKMEDSAKTKGHCRSKSQTYSFTGSVCDEIEKHFEQSLSLLDQKHQKSKSLPRAMKGSFPASFFEQKLKQHSSTDSLQNSSDSGSLGPMRVHRTHSSSKRNRNREIENKDSHKKGRQYKQLQSLIKSEPPSAQNHLKGVGSPGSAYSSSLGSPQHASNSLQGSHCTVGVHNAGKPPNAQATSINHSQHSRSRSLPIIPKRQPTQAMGRIQPLAVDIERIPLPGNWEMCFQNGIRYFVDRSRKLSQMEDPRVQILEQFKRKHMELCEYNDASQLPSHCERQVTRDQKVFFINHETKQTSWIHPLVEQQLLPENSLVGQPHSLPGPDCMHLNGPLNDQISEITTDSSMTDDSINMHSSFDSSLSPKRPSHMTNMPVQSQNNCQFGSNGQSTGNGTMYYDSTTSMMSRLQMHQMSPSPQQAPSYDHNQNSNPTFSNSPHNQQHIDSQVQDYMMDMGLDPNRYSHFQSNSSQSLPQSLRRGIQMKQFPQRPMYPHQRSHSHHLLPDRLHQPVPRSHSNISMAEQRHYQNPGDQHDILQSQHFQGMEQSSNNNSSGFADNDPLSQIELDIGTFGTDLPKDILQKALFPDRVVRS</sequence>